<evidence type="ECO:0000313" key="1">
    <source>
        <dbReference type="EMBL" id="DAD29282.1"/>
    </source>
</evidence>
<organism evidence="1 2">
    <name type="scientific">Nelumbo nucifera</name>
    <name type="common">Sacred lotus</name>
    <dbReference type="NCBI Taxonomy" id="4432"/>
    <lineage>
        <taxon>Eukaryota</taxon>
        <taxon>Viridiplantae</taxon>
        <taxon>Streptophyta</taxon>
        <taxon>Embryophyta</taxon>
        <taxon>Tracheophyta</taxon>
        <taxon>Spermatophyta</taxon>
        <taxon>Magnoliopsida</taxon>
        <taxon>Proteales</taxon>
        <taxon>Nelumbonaceae</taxon>
        <taxon>Nelumbo</taxon>
    </lineage>
</organism>
<gene>
    <name evidence="1" type="ORF">HUJ06_030750</name>
</gene>
<dbReference type="AlphaFoldDB" id="A0A822YAF6"/>
<keyword evidence="2" id="KW-1185">Reference proteome</keyword>
<dbReference type="EMBL" id="DUZY01000002">
    <property type="protein sequence ID" value="DAD29282.1"/>
    <property type="molecule type" value="Genomic_DNA"/>
</dbReference>
<sequence length="44" mass="5163">MADVELKDRVERGCLQTGVFSLVAAVEKIKKQREEEREEKTKRE</sequence>
<evidence type="ECO:0000313" key="2">
    <source>
        <dbReference type="Proteomes" id="UP000607653"/>
    </source>
</evidence>
<dbReference type="Proteomes" id="UP000607653">
    <property type="component" value="Unassembled WGS sequence"/>
</dbReference>
<comment type="caution">
    <text evidence="1">The sequence shown here is derived from an EMBL/GenBank/DDBJ whole genome shotgun (WGS) entry which is preliminary data.</text>
</comment>
<proteinExistence type="predicted"/>
<accession>A0A822YAF6</accession>
<reference evidence="1 2" key="1">
    <citation type="journal article" date="2020" name="Mol. Biol. Evol.">
        <title>Distinct Expression and Methylation Patterns for Genes with Different Fates following a Single Whole-Genome Duplication in Flowering Plants.</title>
        <authorList>
            <person name="Shi T."/>
            <person name="Rahmani R.S."/>
            <person name="Gugger P.F."/>
            <person name="Wang M."/>
            <person name="Li H."/>
            <person name="Zhang Y."/>
            <person name="Li Z."/>
            <person name="Wang Q."/>
            <person name="Van de Peer Y."/>
            <person name="Marchal K."/>
            <person name="Chen J."/>
        </authorList>
    </citation>
    <scope>NUCLEOTIDE SEQUENCE [LARGE SCALE GENOMIC DNA]</scope>
    <source>
        <tissue evidence="1">Leaf</tissue>
    </source>
</reference>
<protein>
    <submittedName>
        <fullName evidence="1">Uncharacterized protein</fullName>
    </submittedName>
</protein>
<name>A0A822YAF6_NELNU</name>